<sequence>MPKLIKGIHIRPSTKRKSYPTNSSKYRRVLSDGCDPAAKRLRGNAAVLYELDEEDRINRERESRLAAYAAYLQPASQATPSGPSFVQQSQNDSTSTVDGDNCAQNESEYGDIDPGPRIPSQAEEEMEVGEDSWTETVNQFIWEQTQKSKPKEAQSQYRTAKIVWTNKWKNIRTDLFDTYLRYKRLSDEGDIFLGIEHLNKRCKCTSTKSRDVAFIDRDNHCYESVPFCKCIPDPVRLLARGFIAVSPDTPKTAISISLVQYFETIRGSVPMSVSGFAEELWRCHTLSGEPHSSQITQRVRAVLRSATRLMAPYVSLVMEGLFFDKLYSSFAIYFYRRRSSTERYYPLILLKSSRQSVQPVLGPVSKRICKQVIATTSSPPTAIPVTS</sequence>
<name>A0ABR5B1Q0_CRYGA</name>
<dbReference type="PANTHER" id="PTHR33096:SF1">
    <property type="entry name" value="CXC1-LIKE CYSTEINE CLUSTER ASSOCIATED WITH KDZ TRANSPOSASES DOMAIN-CONTAINING PROTEIN"/>
    <property type="match status" value="1"/>
</dbReference>
<feature type="domain" description="CxC1-like cysteine cluster associated with KDZ transposases" evidence="2">
    <location>
        <begin position="198"/>
        <end position="279"/>
    </location>
</feature>
<evidence type="ECO:0000259" key="2">
    <source>
        <dbReference type="Pfam" id="PF18802"/>
    </source>
</evidence>
<dbReference type="PANTHER" id="PTHR33096">
    <property type="entry name" value="CXC2 DOMAIN-CONTAINING PROTEIN"/>
    <property type="match status" value="1"/>
</dbReference>
<feature type="region of interest" description="Disordered" evidence="1">
    <location>
        <begin position="76"/>
        <end position="130"/>
    </location>
</feature>
<gene>
    <name evidence="3" type="ORF">I314_06650</name>
</gene>
<feature type="non-terminal residue" evidence="3">
    <location>
        <position position="1"/>
    </location>
</feature>
<organism evidence="3 4">
    <name type="scientific">Cryptococcus bacillisporus CA1873</name>
    <dbReference type="NCBI Taxonomy" id="1296111"/>
    <lineage>
        <taxon>Eukaryota</taxon>
        <taxon>Fungi</taxon>
        <taxon>Dikarya</taxon>
        <taxon>Basidiomycota</taxon>
        <taxon>Agaricomycotina</taxon>
        <taxon>Tremellomycetes</taxon>
        <taxon>Tremellales</taxon>
        <taxon>Cryptococcaceae</taxon>
        <taxon>Cryptococcus</taxon>
        <taxon>Cryptococcus gattii species complex</taxon>
    </lineage>
</organism>
<evidence type="ECO:0000256" key="1">
    <source>
        <dbReference type="SAM" id="MobiDB-lite"/>
    </source>
</evidence>
<keyword evidence="4" id="KW-1185">Reference proteome</keyword>
<protein>
    <recommendedName>
        <fullName evidence="2">CxC1-like cysteine cluster associated with KDZ transposases domain-containing protein</fullName>
    </recommendedName>
</protein>
<proteinExistence type="predicted"/>
<evidence type="ECO:0000313" key="3">
    <source>
        <dbReference type="EMBL" id="KIR57511.1"/>
    </source>
</evidence>
<reference evidence="3 4" key="1">
    <citation type="submission" date="2015-01" db="EMBL/GenBank/DDBJ databases">
        <title>The Genome Sequence of Cryptococcus gattii CA1873.</title>
        <authorList>
            <consortium name="The Broad Institute Genomics Platform"/>
            <person name="Cuomo C."/>
            <person name="Litvintseva A."/>
            <person name="Chen Y."/>
            <person name="Heitman J."/>
            <person name="Sun S."/>
            <person name="Springer D."/>
            <person name="Dromer F."/>
            <person name="Young S."/>
            <person name="Zeng Q."/>
            <person name="Gargeya S."/>
            <person name="Abouelleil A."/>
            <person name="Alvarado L."/>
            <person name="Chapman S.B."/>
            <person name="Gainer-Dewar J."/>
            <person name="Goldberg J."/>
            <person name="Griggs A."/>
            <person name="Gujja S."/>
            <person name="Hansen M."/>
            <person name="Howarth C."/>
            <person name="Imamovic A."/>
            <person name="Larimer J."/>
            <person name="Murphy C."/>
            <person name="Naylor J."/>
            <person name="Pearson M."/>
            <person name="Priest M."/>
            <person name="Roberts A."/>
            <person name="Saif S."/>
            <person name="Shea T."/>
            <person name="Sykes S."/>
            <person name="Wortman J."/>
            <person name="Nusbaum C."/>
            <person name="Birren B."/>
        </authorList>
    </citation>
    <scope>NUCLEOTIDE SEQUENCE [LARGE SCALE GENOMIC DNA]</scope>
    <source>
        <strain evidence="3 4">CA1873</strain>
    </source>
</reference>
<dbReference type="Proteomes" id="UP000053800">
    <property type="component" value="Unassembled WGS sequence"/>
</dbReference>
<dbReference type="InterPro" id="IPR041320">
    <property type="entry name" value="CxC1"/>
</dbReference>
<feature type="compositionally biased region" description="Polar residues" evidence="1">
    <location>
        <begin position="76"/>
        <end position="107"/>
    </location>
</feature>
<dbReference type="EMBL" id="KN848913">
    <property type="protein sequence ID" value="KIR57511.1"/>
    <property type="molecule type" value="Genomic_DNA"/>
</dbReference>
<accession>A0ABR5B1Q0</accession>
<dbReference type="Pfam" id="PF18802">
    <property type="entry name" value="CxC1"/>
    <property type="match status" value="1"/>
</dbReference>
<evidence type="ECO:0000313" key="4">
    <source>
        <dbReference type="Proteomes" id="UP000053800"/>
    </source>
</evidence>